<proteinExistence type="predicted"/>
<evidence type="ECO:0000313" key="2">
    <source>
        <dbReference type="Proteomes" id="UP000596661"/>
    </source>
</evidence>
<reference evidence="1" key="2">
    <citation type="submission" date="2021-03" db="UniProtKB">
        <authorList>
            <consortium name="EnsemblPlants"/>
        </authorList>
    </citation>
    <scope>IDENTIFICATION</scope>
</reference>
<dbReference type="EnsemblPlants" id="evm.model.08.501">
    <property type="protein sequence ID" value="cds.evm.model.08.501"/>
    <property type="gene ID" value="evm.TU.08.501"/>
</dbReference>
<dbReference type="Proteomes" id="UP000596661">
    <property type="component" value="Chromosome 8"/>
</dbReference>
<protein>
    <submittedName>
        <fullName evidence="1">Uncharacterized protein</fullName>
    </submittedName>
</protein>
<reference evidence="1" key="1">
    <citation type="submission" date="2018-11" db="EMBL/GenBank/DDBJ databases">
        <authorList>
            <person name="Grassa J C."/>
        </authorList>
    </citation>
    <scope>NUCLEOTIDE SEQUENCE [LARGE SCALE GENOMIC DNA]</scope>
</reference>
<name>A0A803QBG3_CANSA</name>
<accession>A0A803QBG3</accession>
<dbReference type="EMBL" id="UZAU01000684">
    <property type="status" value="NOT_ANNOTATED_CDS"/>
    <property type="molecule type" value="Genomic_DNA"/>
</dbReference>
<sequence length="267" mass="29932">MSHEIGTEESDAILQFFATGKLPIGYNETTVTLVFKIDMPSQAIDYRPIACKSSENTGQRRPSRLKALNQKGWRRYLPSKWTYIVRPDIVDTLPVGRPNPAAVGKPIATLVVIIARHTNKTLPKSRMMARTKQTVRKSSLLDPHVAHLATMPSAEQARPTTQEEDIVGDVEVQEMDDQGEVRLGTPSEAEEEGAAWRLPFGSFNEEGQLVFEVKEILEAGEDYVTEEYVETVPLRRQWEGKESAQAWLLRGCGMIHFLSQPVGDQSK</sequence>
<dbReference type="AlphaFoldDB" id="A0A803QBG3"/>
<dbReference type="Gramene" id="evm.model.08.501">
    <property type="protein sequence ID" value="cds.evm.model.08.501"/>
    <property type="gene ID" value="evm.TU.08.501"/>
</dbReference>
<organism evidence="1 2">
    <name type="scientific">Cannabis sativa</name>
    <name type="common">Hemp</name>
    <name type="synonym">Marijuana</name>
    <dbReference type="NCBI Taxonomy" id="3483"/>
    <lineage>
        <taxon>Eukaryota</taxon>
        <taxon>Viridiplantae</taxon>
        <taxon>Streptophyta</taxon>
        <taxon>Embryophyta</taxon>
        <taxon>Tracheophyta</taxon>
        <taxon>Spermatophyta</taxon>
        <taxon>Magnoliopsida</taxon>
        <taxon>eudicotyledons</taxon>
        <taxon>Gunneridae</taxon>
        <taxon>Pentapetalae</taxon>
        <taxon>rosids</taxon>
        <taxon>fabids</taxon>
        <taxon>Rosales</taxon>
        <taxon>Cannabaceae</taxon>
        <taxon>Cannabis</taxon>
    </lineage>
</organism>
<keyword evidence="2" id="KW-1185">Reference proteome</keyword>
<evidence type="ECO:0000313" key="1">
    <source>
        <dbReference type="EnsemblPlants" id="cds.evm.model.08.501"/>
    </source>
</evidence>